<evidence type="ECO:0000313" key="3">
    <source>
        <dbReference type="Proteomes" id="UP000005090"/>
    </source>
</evidence>
<evidence type="ECO:0000256" key="1">
    <source>
        <dbReference type="SAM" id="Coils"/>
    </source>
</evidence>
<dbReference type="Proteomes" id="UP000005090">
    <property type="component" value="Chromosome"/>
</dbReference>
<protein>
    <submittedName>
        <fullName evidence="2">Uncharacterized protein</fullName>
    </submittedName>
</protein>
<evidence type="ECO:0000313" key="2">
    <source>
        <dbReference type="EMBL" id="EIC28617.1"/>
    </source>
</evidence>
<dbReference type="EMBL" id="CM001475">
    <property type="protein sequence ID" value="EIC28617.1"/>
    <property type="molecule type" value="Genomic_DNA"/>
</dbReference>
<dbReference type="STRING" id="686340.Metal_0785"/>
<accession>H8GQV8</accession>
<gene>
    <name evidence="2" type="ORF">Metal_0785</name>
</gene>
<dbReference type="AlphaFoldDB" id="H8GQV8"/>
<proteinExistence type="predicted"/>
<reference evidence="2 3" key="1">
    <citation type="journal article" date="2013" name="Genome Announc.">
        <title>Genome Sequence of the Obligate Gammaproteobacterial Methanotroph Methylomicrobium album Strain BG8.</title>
        <authorList>
            <person name="Kits K.D."/>
            <person name="Kalyuzhnaya M.G."/>
            <person name="Klotz M.G."/>
            <person name="Jetten M.S."/>
            <person name="Op den Camp H.J."/>
            <person name="Vuilleumier S."/>
            <person name="Bringel F."/>
            <person name="Dispirito A.A."/>
            <person name="Murrell J.C."/>
            <person name="Bruce D."/>
            <person name="Cheng J.F."/>
            <person name="Copeland A."/>
            <person name="Goodwin L."/>
            <person name="Hauser L."/>
            <person name="Lajus A."/>
            <person name="Land M.L."/>
            <person name="Lapidus A."/>
            <person name="Lucas S."/>
            <person name="Medigue C."/>
            <person name="Pitluck S."/>
            <person name="Woyke T."/>
            <person name="Zeytun A."/>
            <person name="Stein L.Y."/>
        </authorList>
    </citation>
    <scope>NUCLEOTIDE SEQUENCE [LARGE SCALE GENOMIC DNA]</scope>
    <source>
        <strain evidence="2 3">BG8</strain>
    </source>
</reference>
<feature type="coiled-coil region" evidence="1">
    <location>
        <begin position="287"/>
        <end position="363"/>
    </location>
</feature>
<keyword evidence="3" id="KW-1185">Reference proteome</keyword>
<dbReference type="RefSeq" id="WP_005369817.1">
    <property type="nucleotide sequence ID" value="NZ_CM001475.1"/>
</dbReference>
<name>H8GQV8_METAL</name>
<organism evidence="2 3">
    <name type="scientific">Methylomicrobium album BG8</name>
    <dbReference type="NCBI Taxonomy" id="686340"/>
    <lineage>
        <taxon>Bacteria</taxon>
        <taxon>Pseudomonadati</taxon>
        <taxon>Pseudomonadota</taxon>
        <taxon>Gammaproteobacteria</taxon>
        <taxon>Methylococcales</taxon>
        <taxon>Methylococcaceae</taxon>
        <taxon>Methylomicrobium</taxon>
    </lineage>
</organism>
<dbReference type="HOGENOM" id="CLU_042901_0_0_6"/>
<sequence>MSEYQYYEFRAVDKPLTPQQQAELRSRSSRATITATSFINEYHWGDLKGDPLDWVQRYFDAHVYSASWGTCSLMLRLPLSALDKDMLDPFTQSSRCGAQSGFRDAFGVTPTADHRIVYWGFNDDSGEFERFWSQEDGPGWMSSLLPLRDELLRGDTRPLYLGWLARVCNEEVGDDDIEPPVPAGLQTLTPAQTALTEFLLIDPDWLAAAAGASPTLPDRDTIDPERDDWLALQTQEAMRETLRLLLEGRSQEAERALRQRYLAWQRERSSHPKSSSRRTVAEIDAACEWVRNQRLEIERRKREAEEAKRHAERKQRLERLAAHSDRVWADIDQTLQRGTGHAYDQALQTMKDLAEAMTQAGREAEFQAGLVKLLGAHGKRGAWMRRLTKEGILKGEI</sequence>
<dbReference type="eggNOG" id="ENOG502Z806">
    <property type="taxonomic scope" value="Bacteria"/>
</dbReference>
<keyword evidence="1" id="KW-0175">Coiled coil</keyword>